<keyword evidence="3" id="KW-1185">Reference proteome</keyword>
<evidence type="ECO:0000256" key="1">
    <source>
        <dbReference type="ARBA" id="ARBA00007527"/>
    </source>
</evidence>
<keyword evidence="2" id="KW-0378">Hydrolase</keyword>
<name>A0A914YVK1_9BILA</name>
<dbReference type="Pfam" id="PF03265">
    <property type="entry name" value="DNase_II"/>
    <property type="match status" value="1"/>
</dbReference>
<evidence type="ECO:0000313" key="4">
    <source>
        <dbReference type="WBParaSite" id="PSU_v2.g4610.t1"/>
    </source>
</evidence>
<accession>A0A914YVK1</accession>
<dbReference type="InterPro" id="IPR004947">
    <property type="entry name" value="DNase_II"/>
</dbReference>
<dbReference type="PANTHER" id="PTHR10858:SF23">
    <property type="entry name" value="DEOXYRIBONUCLEASE II"/>
    <property type="match status" value="1"/>
</dbReference>
<evidence type="ECO:0000313" key="3">
    <source>
        <dbReference type="Proteomes" id="UP000887577"/>
    </source>
</evidence>
<reference evidence="4" key="1">
    <citation type="submission" date="2022-11" db="UniProtKB">
        <authorList>
            <consortium name="WormBaseParasite"/>
        </authorList>
    </citation>
    <scope>IDENTIFICATION</scope>
</reference>
<protein>
    <submittedName>
        <fullName evidence="4">Deoxyribonuclease II</fullName>
    </submittedName>
</protein>
<dbReference type="GO" id="GO:0006309">
    <property type="term" value="P:apoptotic DNA fragmentation"/>
    <property type="evidence" value="ECO:0007669"/>
    <property type="project" value="TreeGrafter"/>
</dbReference>
<dbReference type="WBParaSite" id="PSU_v2.g4610.t1">
    <property type="protein sequence ID" value="PSU_v2.g4610.t1"/>
    <property type="gene ID" value="PSU_v2.g4610"/>
</dbReference>
<sequence>MPDGMAYRSYHSGNTGDRMTHYDDIGSKSALKNTLEQFYGNENEFISIMYNDKVPTALVNERGSHNAAHAKGVLHCKGDDCYFIQHSWPGFPPREGAFATGAPKNAQHFLCVSLSLTEADSLFKVWYTIRPNFYSRFFPDPDRIFSSDWLEKIRGETFMEGIVEEVETIEIKDSVVINAFYKSRESDKVVFNLLSKQHSSTEFWITSWLTGRTVPINYSKEYPYYANLFTTSEVNDESEEMTCFTDSLFW</sequence>
<proteinExistence type="inferred from homology"/>
<dbReference type="PANTHER" id="PTHR10858">
    <property type="entry name" value="DEOXYRIBONUCLEASE II"/>
    <property type="match status" value="1"/>
</dbReference>
<evidence type="ECO:0000256" key="2">
    <source>
        <dbReference type="ARBA" id="ARBA00022801"/>
    </source>
</evidence>
<dbReference type="AlphaFoldDB" id="A0A914YVK1"/>
<organism evidence="3 4">
    <name type="scientific">Panagrolaimus superbus</name>
    <dbReference type="NCBI Taxonomy" id="310955"/>
    <lineage>
        <taxon>Eukaryota</taxon>
        <taxon>Metazoa</taxon>
        <taxon>Ecdysozoa</taxon>
        <taxon>Nematoda</taxon>
        <taxon>Chromadorea</taxon>
        <taxon>Rhabditida</taxon>
        <taxon>Tylenchina</taxon>
        <taxon>Panagrolaimomorpha</taxon>
        <taxon>Panagrolaimoidea</taxon>
        <taxon>Panagrolaimidae</taxon>
        <taxon>Panagrolaimus</taxon>
    </lineage>
</organism>
<comment type="similarity">
    <text evidence="1">Belongs to the DNase II family.</text>
</comment>
<dbReference type="Proteomes" id="UP000887577">
    <property type="component" value="Unplaced"/>
</dbReference>
<dbReference type="GO" id="GO:0004531">
    <property type="term" value="F:deoxyribonuclease II activity"/>
    <property type="evidence" value="ECO:0007669"/>
    <property type="project" value="InterPro"/>
</dbReference>